<feature type="transmembrane region" description="Helical" evidence="1">
    <location>
        <begin position="39"/>
        <end position="62"/>
    </location>
</feature>
<keyword evidence="1" id="KW-1133">Transmembrane helix</keyword>
<dbReference type="KEGG" id="aoe:Clos_2336"/>
<dbReference type="Proteomes" id="UP000000269">
    <property type="component" value="Chromosome"/>
</dbReference>
<dbReference type="AlphaFoldDB" id="A8MJ86"/>
<name>A8MJ86_ALKOO</name>
<feature type="transmembrane region" description="Helical" evidence="1">
    <location>
        <begin position="12"/>
        <end position="33"/>
    </location>
</feature>
<keyword evidence="1" id="KW-0472">Membrane</keyword>
<evidence type="ECO:0000313" key="3">
    <source>
        <dbReference type="Proteomes" id="UP000000269"/>
    </source>
</evidence>
<organism evidence="2 3">
    <name type="scientific">Alkaliphilus oremlandii (strain OhILAs)</name>
    <name type="common">Clostridium oremlandii (strain OhILAs)</name>
    <dbReference type="NCBI Taxonomy" id="350688"/>
    <lineage>
        <taxon>Bacteria</taxon>
        <taxon>Bacillati</taxon>
        <taxon>Bacillota</taxon>
        <taxon>Clostridia</taxon>
        <taxon>Peptostreptococcales</taxon>
        <taxon>Natronincolaceae</taxon>
        <taxon>Alkaliphilus</taxon>
    </lineage>
</organism>
<keyword evidence="3" id="KW-1185">Reference proteome</keyword>
<evidence type="ECO:0000313" key="2">
    <source>
        <dbReference type="EMBL" id="ABW19868.1"/>
    </source>
</evidence>
<evidence type="ECO:0000256" key="1">
    <source>
        <dbReference type="SAM" id="Phobius"/>
    </source>
</evidence>
<dbReference type="HOGENOM" id="CLU_2462293_0_0_9"/>
<reference evidence="3" key="1">
    <citation type="submission" date="2007-10" db="EMBL/GenBank/DDBJ databases">
        <title>Complete genome of Alkaliphilus oremlandii OhILAs.</title>
        <authorList>
            <person name="Copeland A."/>
            <person name="Lucas S."/>
            <person name="Lapidus A."/>
            <person name="Barry K."/>
            <person name="Detter J.C."/>
            <person name="Glavina del Rio T."/>
            <person name="Hammon N."/>
            <person name="Israni S."/>
            <person name="Dalin E."/>
            <person name="Tice H."/>
            <person name="Pitluck S."/>
            <person name="Chain P."/>
            <person name="Malfatti S."/>
            <person name="Shin M."/>
            <person name="Vergez L."/>
            <person name="Schmutz J."/>
            <person name="Larimer F."/>
            <person name="Land M."/>
            <person name="Hauser L."/>
            <person name="Kyrpides N."/>
            <person name="Mikhailova N."/>
            <person name="Stolz J.F."/>
            <person name="Dawson A."/>
            <person name="Fisher E."/>
            <person name="Crable B."/>
            <person name="Perera E."/>
            <person name="Lisak J."/>
            <person name="Ranganathan M."/>
            <person name="Basu P."/>
            <person name="Richardson P."/>
        </authorList>
    </citation>
    <scope>NUCLEOTIDE SEQUENCE [LARGE SCALE GENOMIC DNA]</scope>
    <source>
        <strain evidence="3">OhILAs</strain>
    </source>
</reference>
<protein>
    <submittedName>
        <fullName evidence="2">Uncharacterized protein</fullName>
    </submittedName>
</protein>
<accession>A8MJ86</accession>
<keyword evidence="1" id="KW-0812">Transmembrane</keyword>
<dbReference type="RefSeq" id="WP_012160175.1">
    <property type="nucleotide sequence ID" value="NC_009922.1"/>
</dbReference>
<proteinExistence type="predicted"/>
<sequence>MKESGIELMFSIIIGCIGIYATMFLSTTIGPSLAGEEVYGVFLFAISFLTGVIIGCSTLIILKLNRLKWENMEQYFESSKKGLSDLDS</sequence>
<gene>
    <name evidence="2" type="ordered locus">Clos_2336</name>
</gene>
<dbReference type="EMBL" id="CP000853">
    <property type="protein sequence ID" value="ABW19868.1"/>
    <property type="molecule type" value="Genomic_DNA"/>
</dbReference>